<dbReference type="CDD" id="cd00093">
    <property type="entry name" value="HTH_XRE"/>
    <property type="match status" value="1"/>
</dbReference>
<protein>
    <recommendedName>
        <fullName evidence="3">HTH cro/C1-type domain-containing protein</fullName>
    </recommendedName>
</protein>
<dbReference type="Gene3D" id="1.10.260.40">
    <property type="entry name" value="lambda repressor-like DNA-binding domains"/>
    <property type="match status" value="1"/>
</dbReference>
<comment type="caution">
    <text evidence="1">The sequence shown here is derived from an EMBL/GenBank/DDBJ whole genome shotgun (WGS) entry which is preliminary data.</text>
</comment>
<organism evidence="1 2">
    <name type="scientific">Telmatospirillum siberiense</name>
    <dbReference type="NCBI Taxonomy" id="382514"/>
    <lineage>
        <taxon>Bacteria</taxon>
        <taxon>Pseudomonadati</taxon>
        <taxon>Pseudomonadota</taxon>
        <taxon>Alphaproteobacteria</taxon>
        <taxon>Rhodospirillales</taxon>
        <taxon>Rhodospirillaceae</taxon>
        <taxon>Telmatospirillum</taxon>
    </lineage>
</organism>
<dbReference type="InterPro" id="IPR001387">
    <property type="entry name" value="Cro/C1-type_HTH"/>
</dbReference>
<gene>
    <name evidence="1" type="ORF">CWS72_06545</name>
</gene>
<reference evidence="2" key="1">
    <citation type="submission" date="2017-12" db="EMBL/GenBank/DDBJ databases">
        <title>Draft genome sequence of Telmatospirillum siberiense 26-4b1T, an acidotolerant peatland alphaproteobacterium potentially involved in sulfur cycling.</title>
        <authorList>
            <person name="Hausmann B."/>
            <person name="Pjevac P."/>
            <person name="Schreck K."/>
            <person name="Herbold C.W."/>
            <person name="Daims H."/>
            <person name="Wagner M."/>
            <person name="Pester M."/>
            <person name="Loy A."/>
        </authorList>
    </citation>
    <scope>NUCLEOTIDE SEQUENCE [LARGE SCALE GENOMIC DNA]</scope>
    <source>
        <strain evidence="2">26-4b1</strain>
    </source>
</reference>
<proteinExistence type="predicted"/>
<sequence length="117" mass="13033">MGCGLGWVLLAKGYTVHETSYGQGLSIQDADGLHTLVLREIITSPHPICGQELRFIRSMLDLSQEGMGKIIGVQRLQVTRMEANRKKPITPSADRAIRMFSPCNNMTATWRIAFLNC</sequence>
<accession>A0A2N3PXX9</accession>
<dbReference type="SUPFAM" id="SSF47413">
    <property type="entry name" value="lambda repressor-like DNA-binding domains"/>
    <property type="match status" value="1"/>
</dbReference>
<dbReference type="Proteomes" id="UP000233293">
    <property type="component" value="Unassembled WGS sequence"/>
</dbReference>
<evidence type="ECO:0008006" key="3">
    <source>
        <dbReference type="Google" id="ProtNLM"/>
    </source>
</evidence>
<dbReference type="AlphaFoldDB" id="A0A2N3PXX9"/>
<dbReference type="GO" id="GO:0003677">
    <property type="term" value="F:DNA binding"/>
    <property type="evidence" value="ECO:0007669"/>
    <property type="project" value="InterPro"/>
</dbReference>
<keyword evidence="2" id="KW-1185">Reference proteome</keyword>
<dbReference type="EMBL" id="PIUM01000005">
    <property type="protein sequence ID" value="PKU25257.1"/>
    <property type="molecule type" value="Genomic_DNA"/>
</dbReference>
<name>A0A2N3PXX9_9PROT</name>
<evidence type="ECO:0000313" key="2">
    <source>
        <dbReference type="Proteomes" id="UP000233293"/>
    </source>
</evidence>
<evidence type="ECO:0000313" key="1">
    <source>
        <dbReference type="EMBL" id="PKU25257.1"/>
    </source>
</evidence>
<dbReference type="InterPro" id="IPR010982">
    <property type="entry name" value="Lambda_DNA-bd_dom_sf"/>
</dbReference>